<keyword evidence="3" id="KW-1185">Reference proteome</keyword>
<protein>
    <recommendedName>
        <fullName evidence="1">Azaphilone pigments biosynthesis cluster protein L N-terminal domain-containing protein</fullName>
    </recommendedName>
</protein>
<organism evidence="2 3">
    <name type="scientific">Amniculicola lignicola CBS 123094</name>
    <dbReference type="NCBI Taxonomy" id="1392246"/>
    <lineage>
        <taxon>Eukaryota</taxon>
        <taxon>Fungi</taxon>
        <taxon>Dikarya</taxon>
        <taxon>Ascomycota</taxon>
        <taxon>Pezizomycotina</taxon>
        <taxon>Dothideomycetes</taxon>
        <taxon>Pleosporomycetidae</taxon>
        <taxon>Pleosporales</taxon>
        <taxon>Amniculicolaceae</taxon>
        <taxon>Amniculicola</taxon>
    </lineage>
</organism>
<proteinExistence type="predicted"/>
<accession>A0A6A5WKZ3</accession>
<dbReference type="Pfam" id="PF17111">
    <property type="entry name" value="PigL_N"/>
    <property type="match status" value="1"/>
</dbReference>
<dbReference type="Proteomes" id="UP000799779">
    <property type="component" value="Unassembled WGS sequence"/>
</dbReference>
<dbReference type="OrthoDB" id="3796040at2759"/>
<evidence type="ECO:0000313" key="2">
    <source>
        <dbReference type="EMBL" id="KAF2002352.1"/>
    </source>
</evidence>
<name>A0A6A5WKZ3_9PLEO</name>
<reference evidence="2" key="1">
    <citation type="journal article" date="2020" name="Stud. Mycol.">
        <title>101 Dothideomycetes genomes: a test case for predicting lifestyles and emergence of pathogens.</title>
        <authorList>
            <person name="Haridas S."/>
            <person name="Albert R."/>
            <person name="Binder M."/>
            <person name="Bloem J."/>
            <person name="Labutti K."/>
            <person name="Salamov A."/>
            <person name="Andreopoulos B."/>
            <person name="Baker S."/>
            <person name="Barry K."/>
            <person name="Bills G."/>
            <person name="Bluhm B."/>
            <person name="Cannon C."/>
            <person name="Castanera R."/>
            <person name="Culley D."/>
            <person name="Daum C."/>
            <person name="Ezra D."/>
            <person name="Gonzalez J."/>
            <person name="Henrissat B."/>
            <person name="Kuo A."/>
            <person name="Liang C."/>
            <person name="Lipzen A."/>
            <person name="Lutzoni F."/>
            <person name="Magnuson J."/>
            <person name="Mondo S."/>
            <person name="Nolan M."/>
            <person name="Ohm R."/>
            <person name="Pangilinan J."/>
            <person name="Park H.-J."/>
            <person name="Ramirez L."/>
            <person name="Alfaro M."/>
            <person name="Sun H."/>
            <person name="Tritt A."/>
            <person name="Yoshinaga Y."/>
            <person name="Zwiers L.-H."/>
            <person name="Turgeon B."/>
            <person name="Goodwin S."/>
            <person name="Spatafora J."/>
            <person name="Crous P."/>
            <person name="Grigoriev I."/>
        </authorList>
    </citation>
    <scope>NUCLEOTIDE SEQUENCE</scope>
    <source>
        <strain evidence="2">CBS 123094</strain>
    </source>
</reference>
<dbReference type="AlphaFoldDB" id="A0A6A5WKZ3"/>
<feature type="domain" description="Azaphilone pigments biosynthesis cluster protein L N-terminal" evidence="1">
    <location>
        <begin position="3"/>
        <end position="181"/>
    </location>
</feature>
<dbReference type="EMBL" id="ML977578">
    <property type="protein sequence ID" value="KAF2002352.1"/>
    <property type="molecule type" value="Genomic_DNA"/>
</dbReference>
<dbReference type="InterPro" id="IPR031348">
    <property type="entry name" value="PigL_N"/>
</dbReference>
<gene>
    <name evidence="2" type="ORF">P154DRAFT_521148</name>
</gene>
<sequence length="741" mass="83333">MAEVFALACGVAQFVGFAGQAVEGISYLHKKIKNVKGAPKFVKKLSKEVLTLQNIFIQLSLVEQHVPQVSKPQYERTLDDCWAPLDALGESLLKLQLGTDDSDIKKAWKAVVASSKKSELEEILGQLERSKTTLLALLAGLNVQMTSSVTSQLSTHMATIEPSLQRIEASLSHVSVTSENTYMQTIRIGNNIAQSSEDIMRHMDDVAQHLREDIPRLVEEGLHQRLQSAGWPFPPGQENQQSVQFQEIKQSLEQNGERGPPDDIPNESLEERLDVTYRRLRETSMSVRKRTFCTSFPLPIGFLQTKISRTTLDTTATSKKIDGEVLQVEISLLPFQWLSCRGQIVSVNKRLSSVHGVTWKLNLRTHNIVSNTSMIFRACEKRDLSAIQTLFEYRKASPFDVDQDGLSLMHYVLRPDLSRGYLEANDISRMLSILKFLVNEGYDPSNYVSTFLESYRVWAAGYAFLENAHLTGEGEKRAAKLLHDMLKICLQHSASDPLADPKVLLQLWEHSLGGSTVPRLDSSYMFQENLSGLEELIFEFPDRIFSDLLLKRADGIIAGSDDMWKSLMQQNYEALSFLCRGGESSLKAKIFSNTRLQADHRLHENYSCFCPTNGNHLLSKAVHNSAYKDSSKKTPLRQHVRCVLVLLLENGENPNARCNCKTTWQWPTGGRSITDLAAAEGLVGVWASALEECGFDSTRILDEWRYEGVERLFEADEEPDGMMAPLRFVGNLLYTTVSSFV</sequence>
<evidence type="ECO:0000313" key="3">
    <source>
        <dbReference type="Proteomes" id="UP000799779"/>
    </source>
</evidence>
<evidence type="ECO:0000259" key="1">
    <source>
        <dbReference type="Pfam" id="PF17111"/>
    </source>
</evidence>